<name>A0A7X2V3E4_9BACI</name>
<evidence type="ECO:0000313" key="1">
    <source>
        <dbReference type="EMBL" id="MTH52587.1"/>
    </source>
</evidence>
<keyword evidence="2" id="KW-1185">Reference proteome</keyword>
<dbReference type="GO" id="GO:0016853">
    <property type="term" value="F:isomerase activity"/>
    <property type="evidence" value="ECO:0007669"/>
    <property type="project" value="UniProtKB-KW"/>
</dbReference>
<gene>
    <name evidence="1" type="ORF">GKZ89_04140</name>
</gene>
<dbReference type="AlphaFoldDB" id="A0A7X2V3E4"/>
<dbReference type="OrthoDB" id="2404998at2"/>
<organism evidence="1 2">
    <name type="scientific">Metabacillus mangrovi</name>
    <dbReference type="NCBI Taxonomy" id="1491830"/>
    <lineage>
        <taxon>Bacteria</taxon>
        <taxon>Bacillati</taxon>
        <taxon>Bacillota</taxon>
        <taxon>Bacilli</taxon>
        <taxon>Bacillales</taxon>
        <taxon>Bacillaceae</taxon>
        <taxon>Metabacillus</taxon>
    </lineage>
</organism>
<keyword evidence="1" id="KW-0413">Isomerase</keyword>
<evidence type="ECO:0000313" key="2">
    <source>
        <dbReference type="Proteomes" id="UP000434639"/>
    </source>
</evidence>
<comment type="caution">
    <text evidence="1">The sequence shown here is derived from an EMBL/GenBank/DDBJ whole genome shotgun (WGS) entry which is preliminary data.</text>
</comment>
<reference evidence="1 2" key="1">
    <citation type="journal article" date="2017" name="Int. J. Syst. Evol. Microbiol.">
        <title>Bacillus mangrovi sp. nov., isolated from a sediment sample from a mangrove forest.</title>
        <authorList>
            <person name="Gupta V."/>
            <person name="Singh P.K."/>
            <person name="Korpole S."/>
            <person name="Tanuku N.R.S."/>
            <person name="Pinnaka A.K."/>
        </authorList>
    </citation>
    <scope>NUCLEOTIDE SEQUENCE [LARGE SCALE GENOMIC DNA]</scope>
    <source>
        <strain evidence="1 2">KCTC 33872</strain>
    </source>
</reference>
<dbReference type="RefSeq" id="WP_155111138.1">
    <property type="nucleotide sequence ID" value="NZ_WMIB01000002.1"/>
</dbReference>
<dbReference type="EMBL" id="WMIB01000002">
    <property type="protein sequence ID" value="MTH52587.1"/>
    <property type="molecule type" value="Genomic_DNA"/>
</dbReference>
<protein>
    <submittedName>
        <fullName evidence="1">Peptidyl-prolyl cis-trans isomerase</fullName>
    </submittedName>
</protein>
<accession>A0A7X2V3E4</accession>
<proteinExistence type="predicted"/>
<dbReference type="Proteomes" id="UP000434639">
    <property type="component" value="Unassembled WGS sequence"/>
</dbReference>
<sequence length="163" mass="18363">MSIIQITGKVKYPITLDPGVWIFDDRKADLESFFHDSGTKADETENYTKQISAHWDREIKEGNEAPSIQKKQSFKKQELVSGTFGIRLSPFLQHAEAEQDATSVHILTDGEMIALPLKKAHELIAAFSKEGKPLKEDGPMHLYYGDGSNKDRPITAVKEIMFL</sequence>